<feature type="domain" description="F5/8 type C" evidence="1">
    <location>
        <begin position="279"/>
        <end position="379"/>
    </location>
</feature>
<dbReference type="EMBL" id="DS113860">
    <property type="protein sequence ID" value="EAX94388.1"/>
    <property type="molecule type" value="Genomic_DNA"/>
</dbReference>
<dbReference type="RefSeq" id="XP_001307318.1">
    <property type="nucleotide sequence ID" value="XM_001307317.1"/>
</dbReference>
<accession>A2FL17</accession>
<evidence type="ECO:0000259" key="1">
    <source>
        <dbReference type="Pfam" id="PF00754"/>
    </source>
</evidence>
<sequence>MSTIVDVCINEQKVTTTLEQVASVSKTIAEKYSKRSKSISLESNLNDEINSQFLGYLSGSMPAFQEKTVLDVVSLFLKYNCEKLLQSAIEFIRDNVSIDKILNQYVALTNSNQPRQLYEQIILELILTPQTILFEDSFLNLPTRYIEDLFSIQSENAVSHSLLFAFILFQIHLKKQESEPLLRFLSYDKLTFPQLLDLKEQLLDAEMDSCAYLVIQMSKIRNSQRNQITFTSRFDSLFQNSLTFNVRYKKGQEFNGIFNMLTKSFKSNIVENGLITISASSNDPRKILGNPTKKYIWMSGNESNPFYGISLDHKITFNKYKITGVDGYMPNTYAIQISDDGHNWKDIFNVRKESSIVQLANAMGEMAENVKPTKEKLIKNIGQKFSSKHIRLINYGKNDSGSSKISLTSFELFEDSEPILSKLIENNPESISVLSSSYCFASILNHLKTDFWASLNIQNSYIQLRLNDFAVAITGYSLQTYDLDKDLNHLREWSIQGSLDGEKWVEIDRREPCNDLNGPLLYKYYQCQVIRPCRYIKIVSEGENHNQNYILTISSFEIFGLLIPDIKY</sequence>
<keyword evidence="3" id="KW-1185">Reference proteome</keyword>
<organism evidence="2 3">
    <name type="scientific">Trichomonas vaginalis (strain ATCC PRA-98 / G3)</name>
    <dbReference type="NCBI Taxonomy" id="412133"/>
    <lineage>
        <taxon>Eukaryota</taxon>
        <taxon>Metamonada</taxon>
        <taxon>Parabasalia</taxon>
        <taxon>Trichomonadida</taxon>
        <taxon>Trichomonadidae</taxon>
        <taxon>Trichomonas</taxon>
    </lineage>
</organism>
<dbReference type="VEuPathDB" id="TrichDB:TVAG_194740"/>
<dbReference type="InterPro" id="IPR000421">
    <property type="entry name" value="FA58C"/>
</dbReference>
<dbReference type="VEuPathDB" id="TrichDB:TVAGG3_1047680"/>
<evidence type="ECO:0000313" key="2">
    <source>
        <dbReference type="EMBL" id="EAX94388.1"/>
    </source>
</evidence>
<dbReference type="KEGG" id="tva:4752120"/>
<reference evidence="2" key="2">
    <citation type="journal article" date="2007" name="Science">
        <title>Draft genome sequence of the sexually transmitted pathogen Trichomonas vaginalis.</title>
        <authorList>
            <person name="Carlton J.M."/>
            <person name="Hirt R.P."/>
            <person name="Silva J.C."/>
            <person name="Delcher A.L."/>
            <person name="Schatz M."/>
            <person name="Zhao Q."/>
            <person name="Wortman J.R."/>
            <person name="Bidwell S.L."/>
            <person name="Alsmark U.C.M."/>
            <person name="Besteiro S."/>
            <person name="Sicheritz-Ponten T."/>
            <person name="Noel C.J."/>
            <person name="Dacks J.B."/>
            <person name="Foster P.G."/>
            <person name="Simillion C."/>
            <person name="Van de Peer Y."/>
            <person name="Miranda-Saavedra D."/>
            <person name="Barton G.J."/>
            <person name="Westrop G.D."/>
            <person name="Mueller S."/>
            <person name="Dessi D."/>
            <person name="Fiori P.L."/>
            <person name="Ren Q."/>
            <person name="Paulsen I."/>
            <person name="Zhang H."/>
            <person name="Bastida-Corcuera F.D."/>
            <person name="Simoes-Barbosa A."/>
            <person name="Brown M.T."/>
            <person name="Hayes R.D."/>
            <person name="Mukherjee M."/>
            <person name="Okumura C.Y."/>
            <person name="Schneider R."/>
            <person name="Smith A.J."/>
            <person name="Vanacova S."/>
            <person name="Villalvazo M."/>
            <person name="Haas B.J."/>
            <person name="Pertea M."/>
            <person name="Feldblyum T.V."/>
            <person name="Utterback T.R."/>
            <person name="Shu C.L."/>
            <person name="Osoegawa K."/>
            <person name="de Jong P.J."/>
            <person name="Hrdy I."/>
            <person name="Horvathova L."/>
            <person name="Zubacova Z."/>
            <person name="Dolezal P."/>
            <person name="Malik S.B."/>
            <person name="Logsdon J.M. Jr."/>
            <person name="Henze K."/>
            <person name="Gupta A."/>
            <person name="Wang C.C."/>
            <person name="Dunne R.L."/>
            <person name="Upcroft J.A."/>
            <person name="Upcroft P."/>
            <person name="White O."/>
            <person name="Salzberg S.L."/>
            <person name="Tang P."/>
            <person name="Chiu C.-H."/>
            <person name="Lee Y.-S."/>
            <person name="Embley T.M."/>
            <person name="Coombs G.H."/>
            <person name="Mottram J.C."/>
            <person name="Tachezy J."/>
            <person name="Fraser-Liggett C.M."/>
            <person name="Johnson P.J."/>
        </authorList>
    </citation>
    <scope>NUCLEOTIDE SEQUENCE [LARGE SCALE GENOMIC DNA]</scope>
    <source>
        <strain evidence="2">G3</strain>
    </source>
</reference>
<proteinExistence type="predicted"/>
<gene>
    <name evidence="2" type="ORF">TVAG_194740</name>
</gene>
<reference evidence="2" key="1">
    <citation type="submission" date="2006-10" db="EMBL/GenBank/DDBJ databases">
        <authorList>
            <person name="Amadeo P."/>
            <person name="Zhao Q."/>
            <person name="Wortman J."/>
            <person name="Fraser-Liggett C."/>
            <person name="Carlton J."/>
        </authorList>
    </citation>
    <scope>NUCLEOTIDE SEQUENCE</scope>
    <source>
        <strain evidence="2">G3</strain>
    </source>
</reference>
<dbReference type="Gene3D" id="2.60.120.260">
    <property type="entry name" value="Galactose-binding domain-like"/>
    <property type="match status" value="2"/>
</dbReference>
<dbReference type="InParanoid" id="A2FL17"/>
<dbReference type="AlphaFoldDB" id="A2FL17"/>
<dbReference type="Pfam" id="PF00754">
    <property type="entry name" value="F5_F8_type_C"/>
    <property type="match status" value="1"/>
</dbReference>
<dbReference type="SMR" id="A2FL17"/>
<dbReference type="OrthoDB" id="5966876at2759"/>
<name>A2FL17_TRIV3</name>
<protein>
    <recommendedName>
        <fullName evidence="1">F5/8 type C domain-containing protein</fullName>
    </recommendedName>
</protein>
<dbReference type="InterPro" id="IPR008979">
    <property type="entry name" value="Galactose-bd-like_sf"/>
</dbReference>
<dbReference type="SUPFAM" id="SSF49785">
    <property type="entry name" value="Galactose-binding domain-like"/>
    <property type="match status" value="2"/>
</dbReference>
<dbReference type="Proteomes" id="UP000001542">
    <property type="component" value="Unassembled WGS sequence"/>
</dbReference>
<evidence type="ECO:0000313" key="3">
    <source>
        <dbReference type="Proteomes" id="UP000001542"/>
    </source>
</evidence>